<keyword evidence="9" id="KW-0227">DNA damage</keyword>
<evidence type="ECO:0000256" key="12">
    <source>
        <dbReference type="ARBA" id="ARBA00022833"/>
    </source>
</evidence>
<dbReference type="EMBL" id="BTCM01000001">
    <property type="protein sequence ID" value="GMK54538.1"/>
    <property type="molecule type" value="Genomic_DNA"/>
</dbReference>
<feature type="domain" description="RING-type" evidence="21">
    <location>
        <begin position="33"/>
        <end position="70"/>
    </location>
</feature>
<dbReference type="GO" id="GO:0006301">
    <property type="term" value="P:DNA damage tolerance"/>
    <property type="evidence" value="ECO:0007669"/>
    <property type="project" value="InterPro"/>
</dbReference>
<evidence type="ECO:0000256" key="8">
    <source>
        <dbReference type="ARBA" id="ARBA00022723"/>
    </source>
</evidence>
<dbReference type="GO" id="GO:0006281">
    <property type="term" value="P:DNA repair"/>
    <property type="evidence" value="ECO:0007669"/>
    <property type="project" value="UniProtKB-KW"/>
</dbReference>
<keyword evidence="15" id="KW-0539">Nucleus</keyword>
<dbReference type="InterPro" id="IPR013083">
    <property type="entry name" value="Znf_RING/FYVE/PHD"/>
</dbReference>
<dbReference type="GO" id="GO:0005634">
    <property type="term" value="C:nucleus"/>
    <property type="evidence" value="ECO:0007669"/>
    <property type="project" value="UniProtKB-SubCell"/>
</dbReference>
<protein>
    <recommendedName>
        <fullName evidence="6">Postreplication repair E3 ubiquitin-protein ligase RAD18</fullName>
        <ecNumber evidence="5">2.3.2.27</ecNumber>
    </recommendedName>
    <alternativeName>
        <fullName evidence="17">Postreplication repair E3 ubiquitin-protein ligase rad18</fullName>
    </alternativeName>
    <alternativeName>
        <fullName evidence="16 18">RING-type E3 ubiquitin transferase RAD18</fullName>
    </alternativeName>
</protein>
<dbReference type="SMART" id="SM00184">
    <property type="entry name" value="RING"/>
    <property type="match status" value="1"/>
</dbReference>
<evidence type="ECO:0000256" key="9">
    <source>
        <dbReference type="ARBA" id="ARBA00022763"/>
    </source>
</evidence>
<evidence type="ECO:0000256" key="17">
    <source>
        <dbReference type="ARBA" id="ARBA00074353"/>
    </source>
</evidence>
<comment type="similarity">
    <text evidence="4">Belongs to the RAD18 family.</text>
</comment>
<evidence type="ECO:0000256" key="6">
    <source>
        <dbReference type="ARBA" id="ARBA00015551"/>
    </source>
</evidence>
<organism evidence="23 24">
    <name type="scientific">Cutaneotrichosporon spelunceum</name>
    <dbReference type="NCBI Taxonomy" id="1672016"/>
    <lineage>
        <taxon>Eukaryota</taxon>
        <taxon>Fungi</taxon>
        <taxon>Dikarya</taxon>
        <taxon>Basidiomycota</taxon>
        <taxon>Agaricomycotina</taxon>
        <taxon>Tremellomycetes</taxon>
        <taxon>Trichosporonales</taxon>
        <taxon>Trichosporonaceae</taxon>
        <taxon>Cutaneotrichosporon</taxon>
    </lineage>
</organism>
<keyword evidence="13" id="KW-0238">DNA-binding</keyword>
<comment type="catalytic activity">
    <reaction evidence="1">
        <text>S-ubiquitinyl-[E2 ubiquitin-conjugating enzyme]-L-cysteine + [acceptor protein]-L-lysine = [E2 ubiquitin-conjugating enzyme]-L-cysteine + N(6)-ubiquitinyl-[acceptor protein]-L-lysine.</text>
        <dbReference type="EC" id="2.3.2.27"/>
    </reaction>
</comment>
<proteinExistence type="inferred from homology"/>
<reference evidence="23" key="2">
    <citation type="submission" date="2023-06" db="EMBL/GenBank/DDBJ databases">
        <authorList>
            <person name="Kobayashi Y."/>
            <person name="Kayamori A."/>
            <person name="Aoki K."/>
            <person name="Shiwa Y."/>
            <person name="Fujita N."/>
            <person name="Sugita T."/>
            <person name="Iwasaki W."/>
            <person name="Tanaka N."/>
            <person name="Takashima M."/>
        </authorList>
    </citation>
    <scope>NUCLEOTIDE SEQUENCE</scope>
    <source>
        <strain evidence="23">HIS016</strain>
    </source>
</reference>
<comment type="caution">
    <text evidence="23">The sequence shown here is derived from an EMBL/GenBank/DDBJ whole genome shotgun (WGS) entry which is preliminary data.</text>
</comment>
<gene>
    <name evidence="23" type="primary">RAD18</name>
    <name evidence="23" type="ORF">CspeluHIS016_0111240</name>
</gene>
<evidence type="ECO:0000256" key="4">
    <source>
        <dbReference type="ARBA" id="ARBA00009506"/>
    </source>
</evidence>
<evidence type="ECO:0000256" key="5">
    <source>
        <dbReference type="ARBA" id="ARBA00012483"/>
    </source>
</evidence>
<dbReference type="Gene3D" id="3.30.40.10">
    <property type="entry name" value="Zinc/RING finger domain, C3HC4 (zinc finger)"/>
    <property type="match status" value="1"/>
</dbReference>
<keyword evidence="8" id="KW-0479">Metal-binding</keyword>
<evidence type="ECO:0000256" key="18">
    <source>
        <dbReference type="ARBA" id="ARBA00082369"/>
    </source>
</evidence>
<evidence type="ECO:0000256" key="19">
    <source>
        <dbReference type="PROSITE-ProRule" id="PRU00175"/>
    </source>
</evidence>
<dbReference type="GO" id="GO:0008270">
    <property type="term" value="F:zinc ion binding"/>
    <property type="evidence" value="ECO:0007669"/>
    <property type="project" value="UniProtKB-KW"/>
</dbReference>
<dbReference type="Proteomes" id="UP001222932">
    <property type="component" value="Unassembled WGS sequence"/>
</dbReference>
<dbReference type="EC" id="2.3.2.27" evidence="5"/>
<dbReference type="PANTHER" id="PTHR14134:SF2">
    <property type="entry name" value="E3 UBIQUITIN-PROTEIN LIGASE RAD18"/>
    <property type="match status" value="1"/>
</dbReference>
<evidence type="ECO:0000256" key="2">
    <source>
        <dbReference type="ARBA" id="ARBA00004123"/>
    </source>
</evidence>
<feature type="compositionally biased region" description="Basic and acidic residues" evidence="20">
    <location>
        <begin position="249"/>
        <end position="260"/>
    </location>
</feature>
<dbReference type="PROSITE" id="PS00518">
    <property type="entry name" value="ZF_RING_1"/>
    <property type="match status" value="1"/>
</dbReference>
<dbReference type="GO" id="GO:0003697">
    <property type="term" value="F:single-stranded DNA binding"/>
    <property type="evidence" value="ECO:0007669"/>
    <property type="project" value="InterPro"/>
</dbReference>
<dbReference type="InterPro" id="IPR039577">
    <property type="entry name" value="Rad18"/>
</dbReference>
<comment type="pathway">
    <text evidence="3">Protein modification; protein ubiquitination.</text>
</comment>
<evidence type="ECO:0000256" key="13">
    <source>
        <dbReference type="ARBA" id="ARBA00023125"/>
    </source>
</evidence>
<reference evidence="23" key="1">
    <citation type="journal article" date="2023" name="BMC Genomics">
        <title>Chromosome-level genome assemblies of Cutaneotrichosporon spp. (Trichosporonales, Basidiomycota) reveal imbalanced evolution between nucleotide sequences and chromosome synteny.</title>
        <authorList>
            <person name="Kobayashi Y."/>
            <person name="Kayamori A."/>
            <person name="Aoki K."/>
            <person name="Shiwa Y."/>
            <person name="Matsutani M."/>
            <person name="Fujita N."/>
            <person name="Sugita T."/>
            <person name="Iwasaki W."/>
            <person name="Tanaka N."/>
            <person name="Takashima M."/>
        </authorList>
    </citation>
    <scope>NUCLEOTIDE SEQUENCE</scope>
    <source>
        <strain evidence="23">HIS016</strain>
    </source>
</reference>
<sequence length="314" mass="34365">MDPSHPFLQGVDDPKPFPHSFPDLVRLDRAMLCPICKEFLHGPVSIACGHSFCSACIRGSLTHAKKCPSCGDAASEGAIRRNRALEEMVDAWESARTESQPASAASEQVQVIADSSDSEAQELSENAPCPICGVTLEIAAIPGHIERGCPQPKAKAAPAKTTWKKLFSGTGGGKGKTTDMKRIVKPNYSLISIGDLRALLSDYGLPTTGDRHSLEARFQEWTILYNSNLDTSYPAALSALRAKLANTEASRRRDREKGKEDEVEALASKEGLAKHVREQRSEFERLRQDVLNRKARKERGEPDGDRVDTAIEVE</sequence>
<keyword evidence="10 19" id="KW-0863">Zinc-finger</keyword>
<dbReference type="SUPFAM" id="SSF57850">
    <property type="entry name" value="RING/U-box"/>
    <property type="match status" value="1"/>
</dbReference>
<comment type="subcellular location">
    <subcellularLocation>
        <location evidence="2">Nucleus</location>
    </subcellularLocation>
</comment>
<evidence type="ECO:0000259" key="22">
    <source>
        <dbReference type="PROSITE" id="PS50800"/>
    </source>
</evidence>
<evidence type="ECO:0000313" key="24">
    <source>
        <dbReference type="Proteomes" id="UP001222932"/>
    </source>
</evidence>
<evidence type="ECO:0000259" key="21">
    <source>
        <dbReference type="PROSITE" id="PS50089"/>
    </source>
</evidence>
<dbReference type="PROSITE" id="PS50089">
    <property type="entry name" value="ZF_RING_2"/>
    <property type="match status" value="1"/>
</dbReference>
<dbReference type="PANTHER" id="PTHR14134">
    <property type="entry name" value="E3 UBIQUITIN-PROTEIN LIGASE RAD18"/>
    <property type="match status" value="1"/>
</dbReference>
<evidence type="ECO:0000256" key="7">
    <source>
        <dbReference type="ARBA" id="ARBA00022679"/>
    </source>
</evidence>
<keyword evidence="12" id="KW-0862">Zinc</keyword>
<feature type="region of interest" description="Disordered" evidence="20">
    <location>
        <begin position="248"/>
        <end position="314"/>
    </location>
</feature>
<evidence type="ECO:0000256" key="15">
    <source>
        <dbReference type="ARBA" id="ARBA00023242"/>
    </source>
</evidence>
<keyword evidence="11" id="KW-0833">Ubl conjugation pathway</keyword>
<name>A0AAD3TPC8_9TREE</name>
<evidence type="ECO:0000256" key="10">
    <source>
        <dbReference type="ARBA" id="ARBA00022771"/>
    </source>
</evidence>
<dbReference type="GO" id="GO:0097505">
    <property type="term" value="C:Rad6-Rad18 complex"/>
    <property type="evidence" value="ECO:0007669"/>
    <property type="project" value="TreeGrafter"/>
</dbReference>
<accession>A0AAD3TPC8</accession>
<dbReference type="Pfam" id="PF02037">
    <property type="entry name" value="SAP"/>
    <property type="match status" value="1"/>
</dbReference>
<dbReference type="InterPro" id="IPR003034">
    <property type="entry name" value="SAP_dom"/>
</dbReference>
<keyword evidence="7" id="KW-0808">Transferase</keyword>
<evidence type="ECO:0000256" key="16">
    <source>
        <dbReference type="ARBA" id="ARBA00031783"/>
    </source>
</evidence>
<dbReference type="Pfam" id="PF13923">
    <property type="entry name" value="zf-C3HC4_2"/>
    <property type="match status" value="1"/>
</dbReference>
<evidence type="ECO:0000256" key="3">
    <source>
        <dbReference type="ARBA" id="ARBA00004906"/>
    </source>
</evidence>
<dbReference type="GO" id="GO:0006513">
    <property type="term" value="P:protein monoubiquitination"/>
    <property type="evidence" value="ECO:0007669"/>
    <property type="project" value="InterPro"/>
</dbReference>
<feature type="domain" description="SAP" evidence="22">
    <location>
        <begin position="188"/>
        <end position="222"/>
    </location>
</feature>
<evidence type="ECO:0000256" key="20">
    <source>
        <dbReference type="SAM" id="MobiDB-lite"/>
    </source>
</evidence>
<dbReference type="PROSITE" id="PS50800">
    <property type="entry name" value="SAP"/>
    <property type="match status" value="1"/>
</dbReference>
<dbReference type="FunFam" id="3.30.40.10:FF:000172">
    <property type="entry name" value="E3 ubiquitin-protein ligase RAD18"/>
    <property type="match status" value="1"/>
</dbReference>
<dbReference type="AlphaFoldDB" id="A0AAD3TPC8"/>
<feature type="compositionally biased region" description="Basic and acidic residues" evidence="20">
    <location>
        <begin position="271"/>
        <end position="314"/>
    </location>
</feature>
<keyword evidence="24" id="KW-1185">Reference proteome</keyword>
<dbReference type="GO" id="GO:0061630">
    <property type="term" value="F:ubiquitin protein ligase activity"/>
    <property type="evidence" value="ECO:0007669"/>
    <property type="project" value="UniProtKB-EC"/>
</dbReference>
<evidence type="ECO:0000313" key="23">
    <source>
        <dbReference type="EMBL" id="GMK54538.1"/>
    </source>
</evidence>
<evidence type="ECO:0000256" key="14">
    <source>
        <dbReference type="ARBA" id="ARBA00023204"/>
    </source>
</evidence>
<dbReference type="InterPro" id="IPR017907">
    <property type="entry name" value="Znf_RING_CS"/>
</dbReference>
<evidence type="ECO:0000256" key="11">
    <source>
        <dbReference type="ARBA" id="ARBA00022786"/>
    </source>
</evidence>
<keyword evidence="14" id="KW-0234">DNA repair</keyword>
<evidence type="ECO:0000256" key="1">
    <source>
        <dbReference type="ARBA" id="ARBA00000900"/>
    </source>
</evidence>
<dbReference type="InterPro" id="IPR001841">
    <property type="entry name" value="Znf_RING"/>
</dbReference>